<dbReference type="EMBL" id="JBHUIM010000002">
    <property type="protein sequence ID" value="MFD2247294.1"/>
    <property type="molecule type" value="Genomic_DNA"/>
</dbReference>
<accession>A0ABW5CZM8</accession>
<keyword evidence="1" id="KW-0175">Coiled coil</keyword>
<dbReference type="RefSeq" id="WP_250430227.1">
    <property type="nucleotide sequence ID" value="NZ_JALPRR010000003.1"/>
</dbReference>
<proteinExistence type="predicted"/>
<comment type="caution">
    <text evidence="2">The sequence shown here is derived from an EMBL/GenBank/DDBJ whole genome shotgun (WGS) entry which is preliminary data.</text>
</comment>
<name>A0ABW5CZM8_9BACT</name>
<evidence type="ECO:0000313" key="2">
    <source>
        <dbReference type="EMBL" id="MFD2247294.1"/>
    </source>
</evidence>
<sequence>MDFLSILNIPAACLVDQRIPKTSIITGAELCIADKKLLQDEAQEVRWIAAFKPNNAAIPAYTDELYSYNEVHYILLELKQEAKYKKVAELLQKAMPYPLVLWIVVDNKLCVCTANKRINQNDTGKRTIENVTFAPWLPLLVDDSITLAFLSSLAIELLPQQDLRAFYQSITIRIHNLEAAQLTGAYTVKGADSTRRDVERLAALRKLTEEITRLKKEIKSSTAFGEKVTLHIRLKKLEDERDQQQKALQ</sequence>
<gene>
    <name evidence="2" type="ORF">ACFSKP_13595</name>
</gene>
<protein>
    <submittedName>
        <fullName evidence="2">DUF4391 domain-containing protein</fullName>
    </submittedName>
</protein>
<feature type="coiled-coil region" evidence="1">
    <location>
        <begin position="204"/>
        <end position="247"/>
    </location>
</feature>
<dbReference type="Pfam" id="PF14335">
    <property type="entry name" value="DUF4391"/>
    <property type="match status" value="1"/>
</dbReference>
<evidence type="ECO:0000313" key="3">
    <source>
        <dbReference type="Proteomes" id="UP001597374"/>
    </source>
</evidence>
<evidence type="ECO:0000256" key="1">
    <source>
        <dbReference type="SAM" id="Coils"/>
    </source>
</evidence>
<dbReference type="Proteomes" id="UP001597374">
    <property type="component" value="Unassembled WGS sequence"/>
</dbReference>
<organism evidence="2 3">
    <name type="scientific">Pontibacter ruber</name>
    <dbReference type="NCBI Taxonomy" id="1343895"/>
    <lineage>
        <taxon>Bacteria</taxon>
        <taxon>Pseudomonadati</taxon>
        <taxon>Bacteroidota</taxon>
        <taxon>Cytophagia</taxon>
        <taxon>Cytophagales</taxon>
        <taxon>Hymenobacteraceae</taxon>
        <taxon>Pontibacter</taxon>
    </lineage>
</organism>
<dbReference type="InterPro" id="IPR025503">
    <property type="entry name" value="DUF4391"/>
</dbReference>
<reference evidence="3" key="1">
    <citation type="journal article" date="2019" name="Int. J. Syst. Evol. Microbiol.">
        <title>The Global Catalogue of Microorganisms (GCM) 10K type strain sequencing project: providing services to taxonomists for standard genome sequencing and annotation.</title>
        <authorList>
            <consortium name="The Broad Institute Genomics Platform"/>
            <consortium name="The Broad Institute Genome Sequencing Center for Infectious Disease"/>
            <person name="Wu L."/>
            <person name="Ma J."/>
        </authorList>
    </citation>
    <scope>NUCLEOTIDE SEQUENCE [LARGE SCALE GENOMIC DNA]</scope>
    <source>
        <strain evidence="3">CGMCC 4.1782</strain>
    </source>
</reference>
<keyword evidence="3" id="KW-1185">Reference proteome</keyword>